<keyword evidence="9" id="KW-1185">Reference proteome</keyword>
<name>A0A3N1HJ85_9PSEU</name>
<dbReference type="InterPro" id="IPR013154">
    <property type="entry name" value="ADH-like_N"/>
</dbReference>
<evidence type="ECO:0000256" key="1">
    <source>
        <dbReference type="ARBA" id="ARBA00001947"/>
    </source>
</evidence>
<evidence type="ECO:0000256" key="5">
    <source>
        <dbReference type="ARBA" id="ARBA00023002"/>
    </source>
</evidence>
<dbReference type="Pfam" id="PF08240">
    <property type="entry name" value="ADH_N"/>
    <property type="match status" value="1"/>
</dbReference>
<reference evidence="8 9" key="1">
    <citation type="submission" date="2018-11" db="EMBL/GenBank/DDBJ databases">
        <title>Sequencing the genomes of 1000 actinobacteria strains.</title>
        <authorList>
            <person name="Klenk H.-P."/>
        </authorList>
    </citation>
    <scope>NUCLEOTIDE SEQUENCE [LARGE SCALE GENOMIC DNA]</scope>
    <source>
        <strain evidence="8 9">DSM 44231</strain>
    </source>
</reference>
<dbReference type="SUPFAM" id="SSF50129">
    <property type="entry name" value="GroES-like"/>
    <property type="match status" value="1"/>
</dbReference>
<evidence type="ECO:0000256" key="4">
    <source>
        <dbReference type="ARBA" id="ARBA00022833"/>
    </source>
</evidence>
<organism evidence="8 9">
    <name type="scientific">Saccharothrix texasensis</name>
    <dbReference type="NCBI Taxonomy" id="103734"/>
    <lineage>
        <taxon>Bacteria</taxon>
        <taxon>Bacillati</taxon>
        <taxon>Actinomycetota</taxon>
        <taxon>Actinomycetes</taxon>
        <taxon>Pseudonocardiales</taxon>
        <taxon>Pseudonocardiaceae</taxon>
        <taxon>Saccharothrix</taxon>
    </lineage>
</organism>
<dbReference type="Gene3D" id="3.40.50.720">
    <property type="entry name" value="NAD(P)-binding Rossmann-like Domain"/>
    <property type="match status" value="1"/>
</dbReference>
<dbReference type="AlphaFoldDB" id="A0A3N1HJ85"/>
<dbReference type="SUPFAM" id="SSF51735">
    <property type="entry name" value="NAD(P)-binding Rossmann-fold domains"/>
    <property type="match status" value="1"/>
</dbReference>
<dbReference type="PANTHER" id="PTHR43350:SF19">
    <property type="entry name" value="D-GULOSIDE 3-DEHYDROGENASE"/>
    <property type="match status" value="1"/>
</dbReference>
<keyword evidence="5" id="KW-0560">Oxidoreductase</keyword>
<comment type="similarity">
    <text evidence="2">Belongs to the zinc-containing alcohol dehydrogenase family.</text>
</comment>
<dbReference type="OrthoDB" id="9797931at2"/>
<evidence type="ECO:0000256" key="2">
    <source>
        <dbReference type="ARBA" id="ARBA00008072"/>
    </source>
</evidence>
<dbReference type="RefSeq" id="WP_123747497.1">
    <property type="nucleotide sequence ID" value="NZ_RJKM01000001.1"/>
</dbReference>
<gene>
    <name evidence="8" type="ORF">EDD40_8075</name>
</gene>
<protein>
    <submittedName>
        <fullName evidence="8">Threonine dehydrogenase-like Zn-dependent dehydrogenase</fullName>
    </submittedName>
</protein>
<dbReference type="GO" id="GO:0016491">
    <property type="term" value="F:oxidoreductase activity"/>
    <property type="evidence" value="ECO:0007669"/>
    <property type="project" value="UniProtKB-KW"/>
</dbReference>
<dbReference type="InterPro" id="IPR011032">
    <property type="entry name" value="GroES-like_sf"/>
</dbReference>
<dbReference type="Proteomes" id="UP000268727">
    <property type="component" value="Unassembled WGS sequence"/>
</dbReference>
<dbReference type="InterPro" id="IPR036291">
    <property type="entry name" value="NAD(P)-bd_dom_sf"/>
</dbReference>
<feature type="domain" description="Alcohol dehydrogenase-like N-terminal" evidence="6">
    <location>
        <begin position="25"/>
        <end position="138"/>
    </location>
</feature>
<dbReference type="EMBL" id="RJKM01000001">
    <property type="protein sequence ID" value="ROP42570.1"/>
    <property type="molecule type" value="Genomic_DNA"/>
</dbReference>
<keyword evidence="4" id="KW-0862">Zinc</keyword>
<dbReference type="CDD" id="cd08230">
    <property type="entry name" value="glucose_DH"/>
    <property type="match status" value="1"/>
</dbReference>
<proteinExistence type="inferred from homology"/>
<comment type="cofactor">
    <cofactor evidence="1">
        <name>Zn(2+)</name>
        <dbReference type="ChEBI" id="CHEBI:29105"/>
    </cofactor>
</comment>
<dbReference type="GO" id="GO:0046872">
    <property type="term" value="F:metal ion binding"/>
    <property type="evidence" value="ECO:0007669"/>
    <property type="project" value="UniProtKB-KW"/>
</dbReference>
<evidence type="ECO:0000256" key="3">
    <source>
        <dbReference type="ARBA" id="ARBA00022723"/>
    </source>
</evidence>
<evidence type="ECO:0000259" key="7">
    <source>
        <dbReference type="Pfam" id="PF16912"/>
    </source>
</evidence>
<dbReference type="PANTHER" id="PTHR43350">
    <property type="entry name" value="NAD-DEPENDENT ALCOHOL DEHYDROGENASE"/>
    <property type="match status" value="1"/>
</dbReference>
<evidence type="ECO:0000259" key="6">
    <source>
        <dbReference type="Pfam" id="PF08240"/>
    </source>
</evidence>
<keyword evidence="3" id="KW-0479">Metal-binding</keyword>
<dbReference type="Gene3D" id="3.90.180.10">
    <property type="entry name" value="Medium-chain alcohol dehydrogenases, catalytic domain"/>
    <property type="match status" value="1"/>
</dbReference>
<dbReference type="Pfam" id="PF16912">
    <property type="entry name" value="Glu_dehyd_C"/>
    <property type="match status" value="1"/>
</dbReference>
<accession>A0A3N1HJ85</accession>
<comment type="caution">
    <text evidence="8">The sequence shown here is derived from an EMBL/GenBank/DDBJ whole genome shotgun (WGS) entry which is preliminary data.</text>
</comment>
<dbReference type="InterPro" id="IPR031640">
    <property type="entry name" value="Glu_dehyd_C"/>
</dbReference>
<evidence type="ECO:0000313" key="8">
    <source>
        <dbReference type="EMBL" id="ROP42570.1"/>
    </source>
</evidence>
<sequence>MRALTLDPGTADSLQVTEVPEPAPQPGELLVEGLAVGVCGTDKEIARAEYGWAPPGRDRLVLGHESLGRVTTAPPGSGFAAGDLVVGVVRRPDPVPCGACAHGEFDNCRNGDYTERGIKELDGYASERWCVEADYAVVLDPGLSRVGVLVEPASVVAKAWEQVRRVGERAWYEPRRALVTGAGPIGLLAAMIGVQQGLDVHVLDRVEDGPKPLLARQLGATYHHGDVDEVASGLRPDVVIEATGVGSVVLSAVRNTAAFGVVCLTGISSGGHTVNVDVAITNRAMVLENDVVVGSVNANPRHYRQAADALAKADPTWLEGLISRRVPLERFAEAFTARPDDVKVVITL</sequence>
<evidence type="ECO:0000313" key="9">
    <source>
        <dbReference type="Proteomes" id="UP000268727"/>
    </source>
</evidence>
<feature type="domain" description="Glucose dehydrogenase C-terminal" evidence="7">
    <location>
        <begin position="145"/>
        <end position="348"/>
    </location>
</feature>